<evidence type="ECO:0000256" key="3">
    <source>
        <dbReference type="ARBA" id="ARBA00023157"/>
    </source>
</evidence>
<evidence type="ECO:0000256" key="1">
    <source>
        <dbReference type="ARBA" id="ARBA00004496"/>
    </source>
</evidence>
<dbReference type="InterPro" id="IPR009069">
    <property type="entry name" value="Cys_alpha_HP_mot_SF"/>
</dbReference>
<dbReference type="PANTHER" id="PTHR21107">
    <property type="entry name" value="CYTOCHROME C OXIDASE ASSEMBLY PROTEIN COX19"/>
    <property type="match status" value="1"/>
</dbReference>
<organism evidence="6 7">
    <name type="scientific">Panthera tigris altaica</name>
    <name type="common">Siberian tiger</name>
    <dbReference type="NCBI Taxonomy" id="74533"/>
    <lineage>
        <taxon>Eukaryota</taxon>
        <taxon>Metazoa</taxon>
        <taxon>Chordata</taxon>
        <taxon>Craniata</taxon>
        <taxon>Vertebrata</taxon>
        <taxon>Euteleostomi</taxon>
        <taxon>Mammalia</taxon>
        <taxon>Eutheria</taxon>
        <taxon>Laurasiatheria</taxon>
        <taxon>Carnivora</taxon>
        <taxon>Feliformia</taxon>
        <taxon>Felidae</taxon>
        <taxon>Pantherinae</taxon>
        <taxon>Panthera</taxon>
    </lineage>
</organism>
<dbReference type="GO" id="GO:0005758">
    <property type="term" value="C:mitochondrial intermembrane space"/>
    <property type="evidence" value="ECO:0007669"/>
    <property type="project" value="TreeGrafter"/>
</dbReference>
<protein>
    <recommendedName>
        <fullName evidence="5">Cytochrome c oxidase assembly protein COX19</fullName>
    </recommendedName>
</protein>
<dbReference type="PROSITE" id="PS51808">
    <property type="entry name" value="CHCH"/>
    <property type="match status" value="1"/>
</dbReference>
<dbReference type="SUPFAM" id="SSF47072">
    <property type="entry name" value="Cysteine alpha-hairpin motif"/>
    <property type="match status" value="1"/>
</dbReference>
<evidence type="ECO:0000313" key="6">
    <source>
        <dbReference type="Ensembl" id="ENSPTIP00000015001.1"/>
    </source>
</evidence>
<dbReference type="GeneTree" id="ENSGT00940000164238"/>
<evidence type="ECO:0000256" key="4">
    <source>
        <dbReference type="ARBA" id="ARBA00038223"/>
    </source>
</evidence>
<name>A0A8C9K0G3_PANTA</name>
<dbReference type="PANTHER" id="PTHR21107:SF2">
    <property type="entry name" value="CYTOCHROME C OXIDASE ASSEMBLY PROTEIN COX19"/>
    <property type="match status" value="1"/>
</dbReference>
<keyword evidence="2" id="KW-0963">Cytoplasm</keyword>
<accession>A0A8C9K0G3</accession>
<comment type="similarity">
    <text evidence="4">Belongs to the COX19 family.</text>
</comment>
<keyword evidence="3" id="KW-1015">Disulfide bond</keyword>
<keyword evidence="7" id="KW-1185">Reference proteome</keyword>
<evidence type="ECO:0000313" key="7">
    <source>
        <dbReference type="Proteomes" id="UP000675900"/>
    </source>
</evidence>
<reference evidence="6" key="1">
    <citation type="submission" date="2025-08" db="UniProtKB">
        <authorList>
            <consortium name="Ensembl"/>
        </authorList>
    </citation>
    <scope>IDENTIFICATION</scope>
</reference>
<dbReference type="GO" id="GO:0033617">
    <property type="term" value="P:mitochondrial respiratory chain complex IV assembly"/>
    <property type="evidence" value="ECO:0007669"/>
    <property type="project" value="TreeGrafter"/>
</dbReference>
<evidence type="ECO:0000256" key="2">
    <source>
        <dbReference type="ARBA" id="ARBA00022490"/>
    </source>
</evidence>
<proteinExistence type="inferred from homology"/>
<reference evidence="6" key="2">
    <citation type="submission" date="2025-09" db="UniProtKB">
        <authorList>
            <consortium name="Ensembl"/>
        </authorList>
    </citation>
    <scope>IDENTIFICATION</scope>
</reference>
<sequence length="90" mass="10724">RLTARNILIKHHAPIIMGRFPLDHFGECKSFKEKFMKCLCDNKFENALCRNEPKDYLECRMDRQLTEQEPLEKLRLEDLIDGKPKAKTKF</sequence>
<dbReference type="InterPro" id="IPR051383">
    <property type="entry name" value="COX19"/>
</dbReference>
<dbReference type="Proteomes" id="UP000675900">
    <property type="component" value="Unassembled WGS sequence"/>
</dbReference>
<dbReference type="AlphaFoldDB" id="A0A8C9K0G3"/>
<evidence type="ECO:0000256" key="5">
    <source>
        <dbReference type="ARBA" id="ARBA00039385"/>
    </source>
</evidence>
<dbReference type="Ensembl" id="ENSPTIT00000019122.1">
    <property type="protein sequence ID" value="ENSPTIP00000015001.1"/>
    <property type="gene ID" value="ENSPTIG00000014244.1"/>
</dbReference>
<comment type="subcellular location">
    <subcellularLocation>
        <location evidence="1">Cytoplasm</location>
    </subcellularLocation>
</comment>